<dbReference type="Proteomes" id="UP000662770">
    <property type="component" value="Chromosome"/>
</dbReference>
<reference evidence="2 3" key="1">
    <citation type="submission" date="2021-03" db="EMBL/GenBank/DDBJ databases">
        <title>Novel species identification of genus Shewanella.</title>
        <authorList>
            <person name="Liu G."/>
            <person name="Zhang Q."/>
        </authorList>
    </citation>
    <scope>NUCLEOTIDE SEQUENCE [LARGE SCALE GENOMIC DNA]</scope>
    <source>
        <strain evidence="2 3">FJAT-51800</strain>
    </source>
</reference>
<dbReference type="InterPro" id="IPR037523">
    <property type="entry name" value="VOC_core"/>
</dbReference>
<evidence type="ECO:0000259" key="1">
    <source>
        <dbReference type="PROSITE" id="PS51819"/>
    </source>
</evidence>
<protein>
    <submittedName>
        <fullName evidence="2">VOC family protein</fullName>
    </submittedName>
</protein>
<organism evidence="2 3">
    <name type="scientific">Shewanella avicenniae</name>
    <dbReference type="NCBI Taxonomy" id="2814294"/>
    <lineage>
        <taxon>Bacteria</taxon>
        <taxon>Pseudomonadati</taxon>
        <taxon>Pseudomonadota</taxon>
        <taxon>Gammaproteobacteria</taxon>
        <taxon>Alteromonadales</taxon>
        <taxon>Shewanellaceae</taxon>
        <taxon>Shewanella</taxon>
    </lineage>
</organism>
<dbReference type="CDD" id="cd07247">
    <property type="entry name" value="SgaA_N_like"/>
    <property type="match status" value="1"/>
</dbReference>
<dbReference type="SUPFAM" id="SSF54593">
    <property type="entry name" value="Glyoxalase/Bleomycin resistance protein/Dihydroxybiphenyl dioxygenase"/>
    <property type="match status" value="1"/>
</dbReference>
<dbReference type="PROSITE" id="PS51819">
    <property type="entry name" value="VOC"/>
    <property type="match status" value="1"/>
</dbReference>
<sequence>MVSPFNTHGSLSWHELTCTNPAEAIRFYSKVFGWNFSTLELPHGHYYLIENEGVNIGGITESLTPEMPSTWTGYITVNDVDEVAINAKSLGGEIIYGPEDIPKIGRFCWIKDPTGAVIAAISYSTVAMADDS</sequence>
<keyword evidence="3" id="KW-1185">Reference proteome</keyword>
<dbReference type="PANTHER" id="PTHR33993">
    <property type="entry name" value="GLYOXALASE-RELATED"/>
    <property type="match status" value="1"/>
</dbReference>
<dbReference type="Gene3D" id="3.10.180.10">
    <property type="entry name" value="2,3-Dihydroxybiphenyl 1,2-Dioxygenase, domain 1"/>
    <property type="match status" value="1"/>
</dbReference>
<accession>A0ABX7QUF8</accession>
<dbReference type="PANTHER" id="PTHR33993:SF14">
    <property type="entry name" value="GB|AAF24581.1"/>
    <property type="match status" value="1"/>
</dbReference>
<dbReference type="InterPro" id="IPR029068">
    <property type="entry name" value="Glyas_Bleomycin-R_OHBP_Dase"/>
</dbReference>
<evidence type="ECO:0000313" key="3">
    <source>
        <dbReference type="Proteomes" id="UP000662770"/>
    </source>
</evidence>
<name>A0ABX7QUF8_9GAMM</name>
<dbReference type="Pfam" id="PF00903">
    <property type="entry name" value="Glyoxalase"/>
    <property type="match status" value="1"/>
</dbReference>
<dbReference type="EMBL" id="CP071503">
    <property type="protein sequence ID" value="QSX35079.1"/>
    <property type="molecule type" value="Genomic_DNA"/>
</dbReference>
<gene>
    <name evidence="2" type="ORF">JYB87_07640</name>
</gene>
<feature type="domain" description="VOC" evidence="1">
    <location>
        <begin position="10"/>
        <end position="123"/>
    </location>
</feature>
<proteinExistence type="predicted"/>
<dbReference type="RefSeq" id="WP_207356273.1">
    <property type="nucleotide sequence ID" value="NZ_CP071503.1"/>
</dbReference>
<dbReference type="InterPro" id="IPR004360">
    <property type="entry name" value="Glyas_Fos-R_dOase_dom"/>
</dbReference>
<dbReference type="InterPro" id="IPR052164">
    <property type="entry name" value="Anthracycline_SecMetBiosynth"/>
</dbReference>
<evidence type="ECO:0000313" key="2">
    <source>
        <dbReference type="EMBL" id="QSX35079.1"/>
    </source>
</evidence>